<evidence type="ECO:0000313" key="3">
    <source>
        <dbReference type="Proteomes" id="UP001281614"/>
    </source>
</evidence>
<gene>
    <name evidence="2" type="ORF">CKAH01_11251</name>
</gene>
<dbReference type="AlphaFoldDB" id="A0AAD9XWQ2"/>
<protein>
    <submittedName>
        <fullName evidence="2">Uncharacterized protein</fullName>
    </submittedName>
</protein>
<dbReference type="EMBL" id="VYYT01000886">
    <property type="protein sequence ID" value="KAK2728152.1"/>
    <property type="molecule type" value="Genomic_DNA"/>
</dbReference>
<accession>A0AAD9XWQ2</accession>
<evidence type="ECO:0000313" key="2">
    <source>
        <dbReference type="EMBL" id="KAK2728152.1"/>
    </source>
</evidence>
<keyword evidence="3" id="KW-1185">Reference proteome</keyword>
<comment type="caution">
    <text evidence="2">The sequence shown here is derived from an EMBL/GenBank/DDBJ whole genome shotgun (WGS) entry which is preliminary data.</text>
</comment>
<organism evidence="2 3">
    <name type="scientific">Colletotrichum kahawae</name>
    <name type="common">Coffee berry disease fungus</name>
    <dbReference type="NCBI Taxonomy" id="34407"/>
    <lineage>
        <taxon>Eukaryota</taxon>
        <taxon>Fungi</taxon>
        <taxon>Dikarya</taxon>
        <taxon>Ascomycota</taxon>
        <taxon>Pezizomycotina</taxon>
        <taxon>Sordariomycetes</taxon>
        <taxon>Hypocreomycetidae</taxon>
        <taxon>Glomerellales</taxon>
        <taxon>Glomerellaceae</taxon>
        <taxon>Colletotrichum</taxon>
        <taxon>Colletotrichum gloeosporioides species complex</taxon>
    </lineage>
</organism>
<sequence>MNGTNHGCFPNPSSCILNRHDCGKNSGHPRRSPSHGGMSLAQPLVWWLSDERLLDVQIEVTFLSLISTHQQPQTVLNESKIVSWSPGSEPRA</sequence>
<proteinExistence type="predicted"/>
<dbReference type="Proteomes" id="UP001281614">
    <property type="component" value="Unassembled WGS sequence"/>
</dbReference>
<feature type="region of interest" description="Disordered" evidence="1">
    <location>
        <begin position="19"/>
        <end position="38"/>
    </location>
</feature>
<evidence type="ECO:0000256" key="1">
    <source>
        <dbReference type="SAM" id="MobiDB-lite"/>
    </source>
</evidence>
<reference evidence="2" key="1">
    <citation type="submission" date="2023-02" db="EMBL/GenBank/DDBJ databases">
        <title>Colletotrichum kahawae CIFC_Que2 genome sequencing and assembly.</title>
        <authorList>
            <person name="Baroncelli R."/>
        </authorList>
    </citation>
    <scope>NUCLEOTIDE SEQUENCE</scope>
    <source>
        <strain evidence="2">CIFC_Que2</strain>
    </source>
</reference>
<name>A0AAD9XWQ2_COLKA</name>